<reference evidence="1 2" key="1">
    <citation type="journal article" date="2019" name="Nat. Commun.">
        <title>The antimicrobial potential of Streptomyces from insect microbiomes.</title>
        <authorList>
            <person name="Chevrette M.G."/>
            <person name="Carlson C.M."/>
            <person name="Ortega H.E."/>
            <person name="Thomas C."/>
            <person name="Ananiev G.E."/>
            <person name="Barns K.J."/>
            <person name="Book A.J."/>
            <person name="Cagnazzo J."/>
            <person name="Carlos C."/>
            <person name="Flanigan W."/>
            <person name="Grubbs K.J."/>
            <person name="Horn H.A."/>
            <person name="Hoffmann F.M."/>
            <person name="Klassen J.L."/>
            <person name="Knack J.J."/>
            <person name="Lewin G.R."/>
            <person name="McDonald B.R."/>
            <person name="Muller L."/>
            <person name="Melo W.G.P."/>
            <person name="Pinto-Tomas A.A."/>
            <person name="Schmitz A."/>
            <person name="Wendt-Pienkowski E."/>
            <person name="Wildman S."/>
            <person name="Zhao M."/>
            <person name="Zhang F."/>
            <person name="Bugni T.S."/>
            <person name="Andes D.R."/>
            <person name="Pupo M.T."/>
            <person name="Currie C.R."/>
        </authorList>
    </citation>
    <scope>NUCLEOTIDE SEQUENCE [LARGE SCALE GENOMIC DNA]</scope>
    <source>
        <strain evidence="1 2">SID5840</strain>
    </source>
</reference>
<evidence type="ECO:0000313" key="1">
    <source>
        <dbReference type="EMBL" id="MYR32333.1"/>
    </source>
</evidence>
<dbReference type="Proteomes" id="UP000467124">
    <property type="component" value="Unassembled WGS sequence"/>
</dbReference>
<proteinExistence type="predicted"/>
<comment type="caution">
    <text evidence="1">The sequence shown here is derived from an EMBL/GenBank/DDBJ whole genome shotgun (WGS) entry which is preliminary data.</text>
</comment>
<sequence length="45" mass="5163">MKVWGLWQGDDELHYVFKCSEPFGSWSEGEGGLEAFFENIKVVLP</sequence>
<evidence type="ECO:0000313" key="2">
    <source>
        <dbReference type="Proteomes" id="UP000467124"/>
    </source>
</evidence>
<dbReference type="AlphaFoldDB" id="A0A7K2IQY3"/>
<accession>A0A7K2IQY3</accession>
<gene>
    <name evidence="1" type="ORF">GTW20_08635</name>
</gene>
<dbReference type="EMBL" id="WWHY01000001">
    <property type="protein sequence ID" value="MYR32333.1"/>
    <property type="molecule type" value="Genomic_DNA"/>
</dbReference>
<protein>
    <submittedName>
        <fullName evidence="1">Uncharacterized protein</fullName>
    </submittedName>
</protein>
<dbReference type="RefSeq" id="WP_202423591.1">
    <property type="nucleotide sequence ID" value="NZ_WWHY01000001.1"/>
</dbReference>
<name>A0A7K2IQY3_9ACTN</name>
<organism evidence="1 2">
    <name type="scientific">Nocardiopsis alba</name>
    <dbReference type="NCBI Taxonomy" id="53437"/>
    <lineage>
        <taxon>Bacteria</taxon>
        <taxon>Bacillati</taxon>
        <taxon>Actinomycetota</taxon>
        <taxon>Actinomycetes</taxon>
        <taxon>Streptosporangiales</taxon>
        <taxon>Nocardiopsidaceae</taxon>
        <taxon>Nocardiopsis</taxon>
    </lineage>
</organism>